<proteinExistence type="predicted"/>
<feature type="transmembrane region" description="Helical" evidence="6">
    <location>
        <begin position="7"/>
        <end position="29"/>
    </location>
</feature>
<evidence type="ECO:0000256" key="3">
    <source>
        <dbReference type="ARBA" id="ARBA00022692"/>
    </source>
</evidence>
<keyword evidence="3 6" id="KW-0812">Transmembrane</keyword>
<sequence>MDQLHSITVTVTRITIIILSALFMGWAFLPAHRTILSGVMLGLVVGLVNTTYLSNRVRRLAQIVVTQENSRFSFGFLTRMCLVVLTFAVAFRLDTLSMEATICALFVPQLLTIPVGIFVSLRNKS</sequence>
<evidence type="ECO:0000256" key="6">
    <source>
        <dbReference type="SAM" id="Phobius"/>
    </source>
</evidence>
<accession>A0ABS4FWJ2</accession>
<evidence type="ECO:0000313" key="8">
    <source>
        <dbReference type="Proteomes" id="UP001519272"/>
    </source>
</evidence>
<dbReference type="Pfam" id="PF03899">
    <property type="entry name" value="ATP-synt_I"/>
    <property type="match status" value="1"/>
</dbReference>
<evidence type="ECO:0000313" key="7">
    <source>
        <dbReference type="EMBL" id="MBP1906950.1"/>
    </source>
</evidence>
<evidence type="ECO:0000256" key="5">
    <source>
        <dbReference type="ARBA" id="ARBA00023136"/>
    </source>
</evidence>
<reference evidence="7 8" key="1">
    <citation type="submission" date="2021-03" db="EMBL/GenBank/DDBJ databases">
        <title>Genomic Encyclopedia of Type Strains, Phase IV (KMG-IV): sequencing the most valuable type-strain genomes for metagenomic binning, comparative biology and taxonomic classification.</title>
        <authorList>
            <person name="Goeker M."/>
        </authorList>
    </citation>
    <scope>NUCLEOTIDE SEQUENCE [LARGE SCALE GENOMIC DNA]</scope>
    <source>
        <strain evidence="7 8">DSM 14349</strain>
    </source>
</reference>
<organism evidence="7 8">
    <name type="scientific">Paenibacillus turicensis</name>
    <dbReference type="NCBI Taxonomy" id="160487"/>
    <lineage>
        <taxon>Bacteria</taxon>
        <taxon>Bacillati</taxon>
        <taxon>Bacillota</taxon>
        <taxon>Bacilli</taxon>
        <taxon>Bacillales</taxon>
        <taxon>Paenibacillaceae</taxon>
        <taxon>Paenibacillus</taxon>
    </lineage>
</organism>
<feature type="transmembrane region" description="Helical" evidence="6">
    <location>
        <begin position="74"/>
        <end position="93"/>
    </location>
</feature>
<keyword evidence="4 6" id="KW-1133">Transmembrane helix</keyword>
<keyword evidence="2" id="KW-1003">Cell membrane</keyword>
<gene>
    <name evidence="7" type="ORF">J2Z32_003615</name>
</gene>
<feature type="transmembrane region" description="Helical" evidence="6">
    <location>
        <begin position="35"/>
        <end position="53"/>
    </location>
</feature>
<dbReference type="RefSeq" id="WP_210090539.1">
    <property type="nucleotide sequence ID" value="NZ_JAGGKG010000020.1"/>
</dbReference>
<keyword evidence="8" id="KW-1185">Reference proteome</keyword>
<dbReference type="InterPro" id="IPR005598">
    <property type="entry name" value="ATP_synth_I"/>
</dbReference>
<name>A0ABS4FWJ2_9BACL</name>
<keyword evidence="5 6" id="KW-0472">Membrane</keyword>
<evidence type="ECO:0000256" key="2">
    <source>
        <dbReference type="ARBA" id="ARBA00022475"/>
    </source>
</evidence>
<evidence type="ECO:0000256" key="1">
    <source>
        <dbReference type="ARBA" id="ARBA00004651"/>
    </source>
</evidence>
<dbReference type="Proteomes" id="UP001519272">
    <property type="component" value="Unassembled WGS sequence"/>
</dbReference>
<dbReference type="EMBL" id="JAGGKG010000020">
    <property type="protein sequence ID" value="MBP1906950.1"/>
    <property type="molecule type" value="Genomic_DNA"/>
</dbReference>
<feature type="transmembrane region" description="Helical" evidence="6">
    <location>
        <begin position="99"/>
        <end position="121"/>
    </location>
</feature>
<comment type="subcellular location">
    <subcellularLocation>
        <location evidence="1">Cell membrane</location>
        <topology evidence="1">Multi-pass membrane protein</topology>
    </subcellularLocation>
</comment>
<comment type="caution">
    <text evidence="7">The sequence shown here is derived from an EMBL/GenBank/DDBJ whole genome shotgun (WGS) entry which is preliminary data.</text>
</comment>
<evidence type="ECO:0000256" key="4">
    <source>
        <dbReference type="ARBA" id="ARBA00022989"/>
    </source>
</evidence>
<protein>
    <submittedName>
        <fullName evidence="7">ATP synthase protein I</fullName>
    </submittedName>
</protein>